<dbReference type="AlphaFoldDB" id="A0A2P8DNX9"/>
<evidence type="ECO:0000259" key="7">
    <source>
        <dbReference type="PROSITE" id="PS51012"/>
    </source>
</evidence>
<keyword evidence="4 6" id="KW-0472">Membrane</keyword>
<evidence type="ECO:0000256" key="5">
    <source>
        <dbReference type="ARBA" id="ARBA00023251"/>
    </source>
</evidence>
<reference evidence="8 9" key="1">
    <citation type="submission" date="2018-03" db="EMBL/GenBank/DDBJ databases">
        <title>Genomic Encyclopedia of Archaeal and Bacterial Type Strains, Phase II (KMG-II): from individual species to whole genera.</title>
        <authorList>
            <person name="Goeker M."/>
        </authorList>
    </citation>
    <scope>NUCLEOTIDE SEQUENCE [LARGE SCALE GENOMIC DNA]</scope>
    <source>
        <strain evidence="8 9">DSM 45312</strain>
    </source>
</reference>
<dbReference type="InterPro" id="IPR013525">
    <property type="entry name" value="ABC2_TM"/>
</dbReference>
<evidence type="ECO:0000256" key="4">
    <source>
        <dbReference type="ARBA" id="ARBA00023136"/>
    </source>
</evidence>
<keyword evidence="6" id="KW-0813">Transport</keyword>
<organism evidence="8 9">
    <name type="scientific">Murinocardiopsis flavida</name>
    <dbReference type="NCBI Taxonomy" id="645275"/>
    <lineage>
        <taxon>Bacteria</taxon>
        <taxon>Bacillati</taxon>
        <taxon>Actinomycetota</taxon>
        <taxon>Actinomycetes</taxon>
        <taxon>Streptosporangiales</taxon>
        <taxon>Nocardiopsidaceae</taxon>
        <taxon>Murinocardiopsis</taxon>
    </lineage>
</organism>
<sequence>MTALSATLTDAATMSRRQLRHMVRYPSLTLMLIGQPILFLLLFVYVFGGTLGAGLGGAAGGRGEYLNYVVPGILLMAAASVSMGTAVSVAMDMTEGVVARFRTMAIARSSVLTGHVVGSMIQAMLSMAVVIGVALLIGFRPSAGPGAWVAAVGMFALLCFALTWLTVAMGLVSESVETASNMPMPLVLLPFLGSGFVPTDSMPAGIRWFAEYQPFTPVMETLRGLLMGTPIGGSGVLAVAWCLAIALGGYLWARALYNRDPSK</sequence>
<comment type="caution">
    <text evidence="6">Lacks conserved residue(s) required for the propagation of feature annotation.</text>
</comment>
<feature type="transmembrane region" description="Helical" evidence="6">
    <location>
        <begin position="145"/>
        <end position="172"/>
    </location>
</feature>
<dbReference type="PROSITE" id="PS51012">
    <property type="entry name" value="ABC_TM2"/>
    <property type="match status" value="1"/>
</dbReference>
<comment type="similarity">
    <text evidence="6">Belongs to the ABC-2 integral membrane protein family.</text>
</comment>
<keyword evidence="2 6" id="KW-0812">Transmembrane</keyword>
<dbReference type="GO" id="GO:0140359">
    <property type="term" value="F:ABC-type transporter activity"/>
    <property type="evidence" value="ECO:0007669"/>
    <property type="project" value="InterPro"/>
</dbReference>
<dbReference type="GO" id="GO:0046677">
    <property type="term" value="P:response to antibiotic"/>
    <property type="evidence" value="ECO:0007669"/>
    <property type="project" value="UniProtKB-KW"/>
</dbReference>
<dbReference type="InterPro" id="IPR000412">
    <property type="entry name" value="ABC_2_transport"/>
</dbReference>
<name>A0A2P8DNX9_9ACTN</name>
<accession>A0A2P8DNX9</accession>
<dbReference type="InterPro" id="IPR051784">
    <property type="entry name" value="Nod_factor_ABC_transporter"/>
</dbReference>
<dbReference type="PANTHER" id="PTHR43229">
    <property type="entry name" value="NODULATION PROTEIN J"/>
    <property type="match status" value="1"/>
</dbReference>
<dbReference type="RefSeq" id="WP_106582245.1">
    <property type="nucleotide sequence ID" value="NZ_PYGA01000004.1"/>
</dbReference>
<evidence type="ECO:0000313" key="9">
    <source>
        <dbReference type="Proteomes" id="UP000240542"/>
    </source>
</evidence>
<comment type="subcellular location">
    <subcellularLocation>
        <location evidence="6">Cell membrane</location>
        <topology evidence="6">Multi-pass membrane protein</topology>
    </subcellularLocation>
    <subcellularLocation>
        <location evidence="1">Membrane</location>
        <topology evidence="1">Multi-pass membrane protein</topology>
    </subcellularLocation>
</comment>
<dbReference type="PIRSF" id="PIRSF006648">
    <property type="entry name" value="DrrB"/>
    <property type="match status" value="1"/>
</dbReference>
<feature type="transmembrane region" description="Helical" evidence="6">
    <location>
        <begin position="68"/>
        <end position="91"/>
    </location>
</feature>
<keyword evidence="3 6" id="KW-1133">Transmembrane helix</keyword>
<dbReference type="Proteomes" id="UP000240542">
    <property type="component" value="Unassembled WGS sequence"/>
</dbReference>
<feature type="transmembrane region" description="Helical" evidence="6">
    <location>
        <begin position="25"/>
        <end position="48"/>
    </location>
</feature>
<dbReference type="InterPro" id="IPR047817">
    <property type="entry name" value="ABC2_TM_bact-type"/>
</dbReference>
<dbReference type="GO" id="GO:0043190">
    <property type="term" value="C:ATP-binding cassette (ABC) transporter complex"/>
    <property type="evidence" value="ECO:0007669"/>
    <property type="project" value="InterPro"/>
</dbReference>
<keyword evidence="9" id="KW-1185">Reference proteome</keyword>
<dbReference type="EMBL" id="PYGA01000004">
    <property type="protein sequence ID" value="PSK98918.1"/>
    <property type="molecule type" value="Genomic_DNA"/>
</dbReference>
<evidence type="ECO:0000256" key="6">
    <source>
        <dbReference type="RuleBase" id="RU361157"/>
    </source>
</evidence>
<dbReference type="Pfam" id="PF01061">
    <property type="entry name" value="ABC2_membrane"/>
    <property type="match status" value="1"/>
</dbReference>
<proteinExistence type="inferred from homology"/>
<evidence type="ECO:0000256" key="2">
    <source>
        <dbReference type="ARBA" id="ARBA00022692"/>
    </source>
</evidence>
<keyword evidence="6" id="KW-1003">Cell membrane</keyword>
<protein>
    <recommendedName>
        <fullName evidence="6">Transport permease protein</fullName>
    </recommendedName>
</protein>
<evidence type="ECO:0000313" key="8">
    <source>
        <dbReference type="EMBL" id="PSK98918.1"/>
    </source>
</evidence>
<feature type="transmembrane region" description="Helical" evidence="6">
    <location>
        <begin position="112"/>
        <end position="139"/>
    </location>
</feature>
<feature type="transmembrane region" description="Helical" evidence="6">
    <location>
        <begin position="230"/>
        <end position="253"/>
    </location>
</feature>
<gene>
    <name evidence="8" type="ORF">CLV63_104142</name>
</gene>
<feature type="domain" description="ABC transmembrane type-2" evidence="7">
    <location>
        <begin position="27"/>
        <end position="260"/>
    </location>
</feature>
<dbReference type="PANTHER" id="PTHR43229:SF2">
    <property type="entry name" value="NODULATION PROTEIN J"/>
    <property type="match status" value="1"/>
</dbReference>
<evidence type="ECO:0000256" key="1">
    <source>
        <dbReference type="ARBA" id="ARBA00004141"/>
    </source>
</evidence>
<comment type="caution">
    <text evidence="8">The sequence shown here is derived from an EMBL/GenBank/DDBJ whole genome shotgun (WGS) entry which is preliminary data.</text>
</comment>
<keyword evidence="5" id="KW-0046">Antibiotic resistance</keyword>
<dbReference type="OrthoDB" id="670210at2"/>
<evidence type="ECO:0000256" key="3">
    <source>
        <dbReference type="ARBA" id="ARBA00022989"/>
    </source>
</evidence>